<feature type="domain" description="Carbohydrate kinase FGGY C-terminal" evidence="8">
    <location>
        <begin position="253"/>
        <end position="442"/>
    </location>
</feature>
<keyword evidence="5" id="KW-0067">ATP-binding</keyword>
<proteinExistence type="inferred from homology"/>
<accession>A0A6M0P4V3</accession>
<dbReference type="GO" id="GO:0008993">
    <property type="term" value="F:rhamnulokinase activity"/>
    <property type="evidence" value="ECO:0007669"/>
    <property type="project" value="InterPro"/>
</dbReference>
<comment type="similarity">
    <text evidence="1">Belongs to the FGGY kinase family.</text>
</comment>
<keyword evidence="4 9" id="KW-0418">Kinase</keyword>
<evidence type="ECO:0000256" key="1">
    <source>
        <dbReference type="ARBA" id="ARBA00009156"/>
    </source>
</evidence>
<dbReference type="InterPro" id="IPR013449">
    <property type="entry name" value="Rhamnulokinase"/>
</dbReference>
<dbReference type="Gene3D" id="3.30.420.40">
    <property type="match status" value="2"/>
</dbReference>
<dbReference type="CDD" id="cd07771">
    <property type="entry name" value="ASKHA_NBD_FGGY_RhaB-like"/>
    <property type="match status" value="1"/>
</dbReference>
<evidence type="ECO:0000256" key="4">
    <source>
        <dbReference type="ARBA" id="ARBA00022777"/>
    </source>
</evidence>
<evidence type="ECO:0000256" key="3">
    <source>
        <dbReference type="ARBA" id="ARBA00022741"/>
    </source>
</evidence>
<name>A0A6M0P4V3_9BACI</name>
<dbReference type="AlphaFoldDB" id="A0A6M0P4V3"/>
<evidence type="ECO:0000259" key="7">
    <source>
        <dbReference type="Pfam" id="PF00370"/>
    </source>
</evidence>
<reference evidence="9 10" key="2">
    <citation type="submission" date="2020-03" db="EMBL/GenBank/DDBJ databases">
        <title>Bacillus aquiflavi sp. nov., isolated from yellow water of strong flavor Chinese baijiu in Yibin region of China.</title>
        <authorList>
            <person name="Xie J."/>
        </authorList>
    </citation>
    <scope>NUCLEOTIDE SEQUENCE [LARGE SCALE GENOMIC DNA]</scope>
    <source>
        <strain evidence="9 10">Gsoil 114</strain>
    </source>
</reference>
<keyword evidence="6" id="KW-0684">Rhamnose metabolism</keyword>
<comment type="caution">
    <text evidence="9">The sequence shown here is derived from an EMBL/GenBank/DDBJ whole genome shotgun (WGS) entry which is preliminary data.</text>
</comment>
<dbReference type="InterPro" id="IPR018485">
    <property type="entry name" value="FGGY_C"/>
</dbReference>
<dbReference type="PANTHER" id="PTHR43095">
    <property type="entry name" value="SUGAR KINASE"/>
    <property type="match status" value="1"/>
</dbReference>
<dbReference type="Proteomes" id="UP000476934">
    <property type="component" value="Unassembled WGS sequence"/>
</dbReference>
<keyword evidence="2" id="KW-0808">Transferase</keyword>
<dbReference type="RefSeq" id="WP_025730477.1">
    <property type="nucleotide sequence ID" value="NZ_JAAIWK010000006.1"/>
</dbReference>
<gene>
    <name evidence="9" type="ORF">G4D61_06090</name>
</gene>
<evidence type="ECO:0000313" key="9">
    <source>
        <dbReference type="EMBL" id="NEY19537.1"/>
    </source>
</evidence>
<keyword evidence="10" id="KW-1185">Reference proteome</keyword>
<dbReference type="InterPro" id="IPR000577">
    <property type="entry name" value="Carb_kinase_FGGY"/>
</dbReference>
<dbReference type="SUPFAM" id="SSF53067">
    <property type="entry name" value="Actin-like ATPase domain"/>
    <property type="match status" value="2"/>
</dbReference>
<dbReference type="InterPro" id="IPR043129">
    <property type="entry name" value="ATPase_NBD"/>
</dbReference>
<dbReference type="PIRSF" id="PIRSF000538">
    <property type="entry name" value="GlpK"/>
    <property type="match status" value="1"/>
</dbReference>
<reference evidence="9 10" key="1">
    <citation type="submission" date="2020-02" db="EMBL/GenBank/DDBJ databases">
        <authorList>
            <person name="Feng H."/>
        </authorList>
    </citation>
    <scope>NUCLEOTIDE SEQUENCE [LARGE SCALE GENOMIC DNA]</scope>
    <source>
        <strain evidence="9 10">Gsoil 114</strain>
    </source>
</reference>
<keyword evidence="3" id="KW-0547">Nucleotide-binding</keyword>
<evidence type="ECO:0000259" key="8">
    <source>
        <dbReference type="Pfam" id="PF02782"/>
    </source>
</evidence>
<protein>
    <submittedName>
        <fullName evidence="9">Rhamnulokinase</fullName>
    </submittedName>
</protein>
<feature type="domain" description="Carbohydrate kinase FGGY N-terminal" evidence="7">
    <location>
        <begin position="4"/>
        <end position="241"/>
    </location>
</feature>
<dbReference type="PANTHER" id="PTHR43095:SF5">
    <property type="entry name" value="XYLULOSE KINASE"/>
    <property type="match status" value="1"/>
</dbReference>
<evidence type="ECO:0000256" key="6">
    <source>
        <dbReference type="ARBA" id="ARBA00023308"/>
    </source>
</evidence>
<evidence type="ECO:0000256" key="5">
    <source>
        <dbReference type="ARBA" id="ARBA00022840"/>
    </source>
</evidence>
<dbReference type="InterPro" id="IPR050406">
    <property type="entry name" value="FGGY_Carb_Kinase"/>
</dbReference>
<dbReference type="GO" id="GO:0019301">
    <property type="term" value="P:rhamnose catabolic process"/>
    <property type="evidence" value="ECO:0007669"/>
    <property type="project" value="InterPro"/>
</dbReference>
<dbReference type="Pfam" id="PF02782">
    <property type="entry name" value="FGGY_C"/>
    <property type="match status" value="1"/>
</dbReference>
<evidence type="ECO:0000256" key="2">
    <source>
        <dbReference type="ARBA" id="ARBA00022679"/>
    </source>
</evidence>
<dbReference type="InterPro" id="IPR018484">
    <property type="entry name" value="FGGY_N"/>
</dbReference>
<dbReference type="Pfam" id="PF00370">
    <property type="entry name" value="FGGY_N"/>
    <property type="match status" value="1"/>
</dbReference>
<dbReference type="EMBL" id="JAAIWK010000006">
    <property type="protein sequence ID" value="NEY19537.1"/>
    <property type="molecule type" value="Genomic_DNA"/>
</dbReference>
<evidence type="ECO:0000313" key="10">
    <source>
        <dbReference type="Proteomes" id="UP000476934"/>
    </source>
</evidence>
<organism evidence="9 10">
    <name type="scientific">Heyndrickxia ginsengihumi</name>
    <dbReference type="NCBI Taxonomy" id="363870"/>
    <lineage>
        <taxon>Bacteria</taxon>
        <taxon>Bacillati</taxon>
        <taxon>Bacillota</taxon>
        <taxon>Bacilli</taxon>
        <taxon>Bacillales</taxon>
        <taxon>Bacillaceae</taxon>
        <taxon>Heyndrickxia</taxon>
    </lineage>
</organism>
<sequence>MKQVLALDLGASNGRAILGKYDGEKLYLQEIHRFENIPIEEENTLYWDIEALFFEIKNSLRLAAHISHLDSVGIDTWGVDFGLLDSAGNLLARPVHYRDRRTEGMSKKAEKILTKEKLYQLTGNQILDINTLFQLMSLKERNVKQFEQINKLLLMPDLFNYLLTNTAKTEITIASTTQLFDPYKKKWSKEILNTFHIPESMMGELVEPGATIGNITPVLAEELGIAEIPVIAVGSHDTASAIASVPCNEEFLFISSGTWSLIGTEIKQPIINETSLYYNITNESSADKTTSLLKNIAGLWMIQETKRQFEREGRIYSYSELAEIAQHAKPFNCYLDTDYLEFQHPGNIPKRIRQYAAATDQYVPNTDAEIVRVIYESLALKYRLVIEEIQEVIGKEYSIVNIVGGGAQAEILCQMTANAVGKKVIAGPAEATAIGNIIVQLIGSGAIQDLQQAREIVKSSFRLVEYQPKDEQLWKQHYEIYCHLLKVGRLHPEQRSKF</sequence>
<dbReference type="GO" id="GO:0005524">
    <property type="term" value="F:ATP binding"/>
    <property type="evidence" value="ECO:0007669"/>
    <property type="project" value="UniProtKB-KW"/>
</dbReference>